<proteinExistence type="predicted"/>
<reference evidence="6" key="2">
    <citation type="submission" date="2023-01" db="EMBL/GenBank/DDBJ databases">
        <title>Draft genome sequence of Methylophaga thalassica strain NBRC 102424.</title>
        <authorList>
            <person name="Sun Q."/>
            <person name="Mori K."/>
        </authorList>
    </citation>
    <scope>NUCLEOTIDE SEQUENCE</scope>
    <source>
        <strain evidence="6">NBRC 102424</strain>
    </source>
</reference>
<evidence type="ECO:0000256" key="5">
    <source>
        <dbReference type="ARBA" id="ARBA00093797"/>
    </source>
</evidence>
<gene>
    <name evidence="6" type="ORF">GCM10007891_29310</name>
</gene>
<dbReference type="Pfam" id="PF05400">
    <property type="entry name" value="FliT"/>
    <property type="match status" value="1"/>
</dbReference>
<evidence type="ECO:0000313" key="6">
    <source>
        <dbReference type="EMBL" id="GLQ01078.1"/>
    </source>
</evidence>
<evidence type="ECO:0000256" key="1">
    <source>
        <dbReference type="ARBA" id="ARBA00004514"/>
    </source>
</evidence>
<dbReference type="EMBL" id="BSND01000013">
    <property type="protein sequence ID" value="GLQ01078.1"/>
    <property type="molecule type" value="Genomic_DNA"/>
</dbReference>
<dbReference type="Proteomes" id="UP001161423">
    <property type="component" value="Unassembled WGS sequence"/>
</dbReference>
<dbReference type="InterPro" id="IPR008622">
    <property type="entry name" value="FliT"/>
</dbReference>
<keyword evidence="2" id="KW-0963">Cytoplasm</keyword>
<comment type="subcellular location">
    <subcellularLocation>
        <location evidence="1">Cytoplasm</location>
        <location evidence="1">Cytosol</location>
    </subcellularLocation>
</comment>
<name>A0ABQ5TZ19_9GAMM</name>
<organism evidence="6 7">
    <name type="scientific">Methylophaga thalassica</name>
    <dbReference type="NCBI Taxonomy" id="40223"/>
    <lineage>
        <taxon>Bacteria</taxon>
        <taxon>Pseudomonadati</taxon>
        <taxon>Pseudomonadota</taxon>
        <taxon>Gammaproteobacteria</taxon>
        <taxon>Thiotrichales</taxon>
        <taxon>Piscirickettsiaceae</taxon>
        <taxon>Methylophaga</taxon>
    </lineage>
</organism>
<keyword evidence="3" id="KW-1005">Bacterial flagellum biogenesis</keyword>
<dbReference type="Gene3D" id="1.20.58.380">
    <property type="entry name" value="Flagellar protein flit"/>
    <property type="match status" value="1"/>
</dbReference>
<accession>A0ABQ5TZ19</accession>
<comment type="caution">
    <text evidence="6">The sequence shown here is derived from an EMBL/GenBank/DDBJ whole genome shotgun (WGS) entry which is preliminary data.</text>
</comment>
<evidence type="ECO:0000256" key="3">
    <source>
        <dbReference type="ARBA" id="ARBA00022795"/>
    </source>
</evidence>
<evidence type="ECO:0000313" key="7">
    <source>
        <dbReference type="Proteomes" id="UP001161423"/>
    </source>
</evidence>
<evidence type="ECO:0000256" key="4">
    <source>
        <dbReference type="ARBA" id="ARBA00023186"/>
    </source>
</evidence>
<sequence>MNAIAQLQEALRLTESMLSAVENEKWSEISGLVHKRGQILAEVFPLDNSVNQSEASPVIEKIIQINQTIERHCVDARQSIQVELSQFNKNKKVAAAYQSS</sequence>
<reference evidence="6" key="1">
    <citation type="journal article" date="2014" name="Int. J. Syst. Evol. Microbiol.">
        <title>Complete genome of a new Firmicutes species belonging to the dominant human colonic microbiota ('Ruminococcus bicirculans') reveals two chromosomes and a selective capacity to utilize plant glucans.</title>
        <authorList>
            <consortium name="NISC Comparative Sequencing Program"/>
            <person name="Wegmann U."/>
            <person name="Louis P."/>
            <person name="Goesmann A."/>
            <person name="Henrissat B."/>
            <person name="Duncan S.H."/>
            <person name="Flint H.J."/>
        </authorList>
    </citation>
    <scope>NUCLEOTIDE SEQUENCE</scope>
    <source>
        <strain evidence="6">NBRC 102424</strain>
    </source>
</reference>
<keyword evidence="4" id="KW-0143">Chaperone</keyword>
<dbReference type="RefSeq" id="WP_284723758.1">
    <property type="nucleotide sequence ID" value="NZ_BSND01000013.1"/>
</dbReference>
<protein>
    <recommendedName>
        <fullName evidence="5">Flagellar protein FliT</fullName>
    </recommendedName>
</protein>
<evidence type="ECO:0000256" key="2">
    <source>
        <dbReference type="ARBA" id="ARBA00022490"/>
    </source>
</evidence>
<keyword evidence="7" id="KW-1185">Reference proteome</keyword>